<name>A0A1M7H245_9BURK</name>
<keyword evidence="3" id="KW-1185">Reference proteome</keyword>
<keyword evidence="1" id="KW-1133">Transmembrane helix</keyword>
<dbReference type="AlphaFoldDB" id="A0A1M7H245"/>
<feature type="transmembrane region" description="Helical" evidence="1">
    <location>
        <begin position="64"/>
        <end position="88"/>
    </location>
</feature>
<gene>
    <name evidence="2" type="ORF">SAMN05192549_10136</name>
</gene>
<dbReference type="RefSeq" id="WP_072780409.1">
    <property type="nucleotide sequence ID" value="NZ_FRCX01000001.1"/>
</dbReference>
<sequence length="131" mass="13955">MNANSDSEYIDNKVGDILTSLDDLRTTMNERFDALRTTMDERFKAADAKLEAMAAKIIADVIKWVVGLFVTMIALTVGLVSIALNLILRMPLPAAAPVAPVPVVSTPSVIIQLTPQGATVLPAAPAGERKP</sequence>
<protein>
    <submittedName>
        <fullName evidence="2">Uncharacterized protein</fullName>
    </submittedName>
</protein>
<accession>A0A1M7H245</accession>
<evidence type="ECO:0000313" key="2">
    <source>
        <dbReference type="EMBL" id="SHM22675.1"/>
    </source>
</evidence>
<dbReference type="OrthoDB" id="8781861at2"/>
<reference evidence="3" key="1">
    <citation type="submission" date="2016-11" db="EMBL/GenBank/DDBJ databases">
        <authorList>
            <person name="Varghese N."/>
            <person name="Submissions S."/>
        </authorList>
    </citation>
    <scope>NUCLEOTIDE SEQUENCE [LARGE SCALE GENOMIC DNA]</scope>
    <source>
        <strain evidence="3">Sac-22</strain>
    </source>
</reference>
<dbReference type="Proteomes" id="UP000184339">
    <property type="component" value="Unassembled WGS sequence"/>
</dbReference>
<evidence type="ECO:0000313" key="3">
    <source>
        <dbReference type="Proteomes" id="UP000184339"/>
    </source>
</evidence>
<dbReference type="STRING" id="551987.SAMN05192549_10136"/>
<dbReference type="EMBL" id="FRCX01000001">
    <property type="protein sequence ID" value="SHM22675.1"/>
    <property type="molecule type" value="Genomic_DNA"/>
</dbReference>
<evidence type="ECO:0000256" key="1">
    <source>
        <dbReference type="SAM" id="Phobius"/>
    </source>
</evidence>
<organism evidence="2 3">
    <name type="scientific">Duganella sacchari</name>
    <dbReference type="NCBI Taxonomy" id="551987"/>
    <lineage>
        <taxon>Bacteria</taxon>
        <taxon>Pseudomonadati</taxon>
        <taxon>Pseudomonadota</taxon>
        <taxon>Betaproteobacteria</taxon>
        <taxon>Burkholderiales</taxon>
        <taxon>Oxalobacteraceae</taxon>
        <taxon>Telluria group</taxon>
        <taxon>Duganella</taxon>
    </lineage>
</organism>
<keyword evidence="1" id="KW-0812">Transmembrane</keyword>
<proteinExistence type="predicted"/>
<keyword evidence="1" id="KW-0472">Membrane</keyword>